<evidence type="ECO:0000259" key="7">
    <source>
        <dbReference type="PROSITE" id="PS51007"/>
    </source>
</evidence>
<dbReference type="GO" id="GO:0046872">
    <property type="term" value="F:metal ion binding"/>
    <property type="evidence" value="ECO:0007669"/>
    <property type="project" value="UniProtKB-KW"/>
</dbReference>
<feature type="compositionally biased region" description="Acidic residues" evidence="5">
    <location>
        <begin position="63"/>
        <end position="97"/>
    </location>
</feature>
<name>A0A1G8W9S7_9GAMM</name>
<evidence type="ECO:0000256" key="3">
    <source>
        <dbReference type="ARBA" id="ARBA00023004"/>
    </source>
</evidence>
<dbReference type="OrthoDB" id="9805202at2"/>
<keyword evidence="1 4" id="KW-0349">Heme</keyword>
<feature type="chain" id="PRO_5011718713" evidence="6">
    <location>
        <begin position="40"/>
        <end position="229"/>
    </location>
</feature>
<keyword evidence="8" id="KW-0575">Peroxidase</keyword>
<feature type="region of interest" description="Disordered" evidence="5">
    <location>
        <begin position="59"/>
        <end position="120"/>
    </location>
</feature>
<dbReference type="SUPFAM" id="SSF46626">
    <property type="entry name" value="Cytochrome c"/>
    <property type="match status" value="1"/>
</dbReference>
<dbReference type="GO" id="GO:0020037">
    <property type="term" value="F:heme binding"/>
    <property type="evidence" value="ECO:0007669"/>
    <property type="project" value="InterPro"/>
</dbReference>
<dbReference type="Proteomes" id="UP000198525">
    <property type="component" value="Unassembled WGS sequence"/>
</dbReference>
<keyword evidence="8" id="KW-0560">Oxidoreductase</keyword>
<proteinExistence type="predicted"/>
<gene>
    <name evidence="8" type="ORF">SAMN04487954_107181</name>
</gene>
<evidence type="ECO:0000256" key="2">
    <source>
        <dbReference type="ARBA" id="ARBA00022723"/>
    </source>
</evidence>
<keyword evidence="3 4" id="KW-0408">Iron</keyword>
<keyword evidence="9" id="KW-1185">Reference proteome</keyword>
<accession>A0A1G8W9S7</accession>
<evidence type="ECO:0000256" key="4">
    <source>
        <dbReference type="PROSITE-ProRule" id="PRU00433"/>
    </source>
</evidence>
<feature type="signal peptide" evidence="6">
    <location>
        <begin position="1"/>
        <end position="39"/>
    </location>
</feature>
<dbReference type="EMBL" id="FNES01000007">
    <property type="protein sequence ID" value="SDJ74310.1"/>
    <property type="molecule type" value="Genomic_DNA"/>
</dbReference>
<organism evidence="8 9">
    <name type="scientific">Billgrantia gudaonensis</name>
    <dbReference type="NCBI Taxonomy" id="376427"/>
    <lineage>
        <taxon>Bacteria</taxon>
        <taxon>Pseudomonadati</taxon>
        <taxon>Pseudomonadota</taxon>
        <taxon>Gammaproteobacteria</taxon>
        <taxon>Oceanospirillales</taxon>
        <taxon>Halomonadaceae</taxon>
        <taxon>Billgrantia</taxon>
    </lineage>
</organism>
<feature type="domain" description="Cytochrome c" evidence="7">
    <location>
        <begin position="124"/>
        <end position="219"/>
    </location>
</feature>
<protein>
    <submittedName>
        <fullName evidence="8">Di-haem cytochrome c peroxidase</fullName>
    </submittedName>
</protein>
<dbReference type="PROSITE" id="PS51007">
    <property type="entry name" value="CYTC"/>
    <property type="match status" value="1"/>
</dbReference>
<keyword evidence="2 4" id="KW-0479">Metal-binding</keyword>
<dbReference type="InterPro" id="IPR036909">
    <property type="entry name" value="Cyt_c-like_dom_sf"/>
</dbReference>
<sequence length="229" mass="23781">MSYHDDKRRKLVGRLSRRVAYTAPALLLVAGGTAPQATAGDTAMAPLGAESLLLASNHAEGGAEAEAEGAGEGEAEAEGEAEGGAEAEAEGEADGETEGSSSADVARPAGYSPGYEETGSNEAELLARGEALYYDTSLSSNGLACASCHGSDGNDMGYNDTFERPFPHEVAMASNQFGMDQVHADEMIQICMVAPMEAEPLAWGSEELASLAAYMVEVQKRFAGEPHDL</sequence>
<evidence type="ECO:0000313" key="9">
    <source>
        <dbReference type="Proteomes" id="UP000198525"/>
    </source>
</evidence>
<dbReference type="STRING" id="376427.SAMN04487954_107181"/>
<dbReference type="GO" id="GO:0009055">
    <property type="term" value="F:electron transfer activity"/>
    <property type="evidence" value="ECO:0007669"/>
    <property type="project" value="InterPro"/>
</dbReference>
<dbReference type="InterPro" id="IPR009056">
    <property type="entry name" value="Cyt_c-like_dom"/>
</dbReference>
<reference evidence="8 9" key="1">
    <citation type="submission" date="2016-10" db="EMBL/GenBank/DDBJ databases">
        <authorList>
            <person name="de Groot N.N."/>
        </authorList>
    </citation>
    <scope>NUCLEOTIDE SEQUENCE [LARGE SCALE GENOMIC DNA]</scope>
    <source>
        <strain evidence="8 9">CGMCC 1.6133</strain>
    </source>
</reference>
<dbReference type="AlphaFoldDB" id="A0A1G8W9S7"/>
<dbReference type="RefSeq" id="WP_089685885.1">
    <property type="nucleotide sequence ID" value="NZ_FNES01000007.1"/>
</dbReference>
<evidence type="ECO:0000256" key="6">
    <source>
        <dbReference type="SAM" id="SignalP"/>
    </source>
</evidence>
<evidence type="ECO:0000256" key="5">
    <source>
        <dbReference type="SAM" id="MobiDB-lite"/>
    </source>
</evidence>
<evidence type="ECO:0000256" key="1">
    <source>
        <dbReference type="ARBA" id="ARBA00022617"/>
    </source>
</evidence>
<evidence type="ECO:0000313" key="8">
    <source>
        <dbReference type="EMBL" id="SDJ74310.1"/>
    </source>
</evidence>
<dbReference type="GO" id="GO:0004601">
    <property type="term" value="F:peroxidase activity"/>
    <property type="evidence" value="ECO:0007669"/>
    <property type="project" value="UniProtKB-KW"/>
</dbReference>
<keyword evidence="6" id="KW-0732">Signal</keyword>
<dbReference type="Gene3D" id="1.10.760.10">
    <property type="entry name" value="Cytochrome c-like domain"/>
    <property type="match status" value="1"/>
</dbReference>